<sequence length="102" mass="11691">MIKQQIGATPVQASNKQRDLYLGLLFDGIGMLSFTIPFIGEFADVVWAPASAFLMAWMYKGNRGKIMGAFSFLEELFPFTDFIPSFTLMWLYTYLIKKQDSR</sequence>
<proteinExistence type="predicted"/>
<accession>A0A972FSP4</accession>
<keyword evidence="1" id="KW-1133">Transmembrane helix</keyword>
<evidence type="ECO:0000313" key="3">
    <source>
        <dbReference type="Proteomes" id="UP000712080"/>
    </source>
</evidence>
<keyword evidence="1" id="KW-0812">Transmembrane</keyword>
<dbReference type="Proteomes" id="UP000712080">
    <property type="component" value="Unassembled WGS sequence"/>
</dbReference>
<evidence type="ECO:0000256" key="1">
    <source>
        <dbReference type="SAM" id="Phobius"/>
    </source>
</evidence>
<feature type="transmembrane region" description="Helical" evidence="1">
    <location>
        <begin position="76"/>
        <end position="96"/>
    </location>
</feature>
<dbReference type="RefSeq" id="WP_169525878.1">
    <property type="nucleotide sequence ID" value="NZ_JAAMPU010000096.1"/>
</dbReference>
<keyword evidence="1" id="KW-0472">Membrane</keyword>
<keyword evidence="3" id="KW-1185">Reference proteome</keyword>
<feature type="transmembrane region" description="Helical" evidence="1">
    <location>
        <begin position="20"/>
        <end position="39"/>
    </location>
</feature>
<evidence type="ECO:0000313" key="2">
    <source>
        <dbReference type="EMBL" id="NMH26825.1"/>
    </source>
</evidence>
<gene>
    <name evidence="2" type="ORF">G6047_02170</name>
</gene>
<organism evidence="2 3">
    <name type="scientific">Flavobacterium silvaticum</name>
    <dbReference type="NCBI Taxonomy" id="1852020"/>
    <lineage>
        <taxon>Bacteria</taxon>
        <taxon>Pseudomonadati</taxon>
        <taxon>Bacteroidota</taxon>
        <taxon>Flavobacteriia</taxon>
        <taxon>Flavobacteriales</taxon>
        <taxon>Flavobacteriaceae</taxon>
        <taxon>Flavobacterium</taxon>
    </lineage>
</organism>
<comment type="caution">
    <text evidence="2">The sequence shown here is derived from an EMBL/GenBank/DDBJ whole genome shotgun (WGS) entry which is preliminary data.</text>
</comment>
<reference evidence="2" key="1">
    <citation type="submission" date="2020-02" db="EMBL/GenBank/DDBJ databases">
        <title>Flavobacterium sp. genome.</title>
        <authorList>
            <person name="Jung H.S."/>
            <person name="Baek J.H."/>
            <person name="Jeon C.O."/>
        </authorList>
    </citation>
    <scope>NUCLEOTIDE SEQUENCE</scope>
    <source>
        <strain evidence="2">SE-s28</strain>
    </source>
</reference>
<dbReference type="AlphaFoldDB" id="A0A972FSP4"/>
<name>A0A972FSP4_9FLAO</name>
<protein>
    <submittedName>
        <fullName evidence="2">Uncharacterized protein</fullName>
    </submittedName>
</protein>
<dbReference type="EMBL" id="JAAMPU010000096">
    <property type="protein sequence ID" value="NMH26825.1"/>
    <property type="molecule type" value="Genomic_DNA"/>
</dbReference>